<dbReference type="PROSITE" id="PS50157">
    <property type="entry name" value="ZINC_FINGER_C2H2_2"/>
    <property type="match status" value="1"/>
</dbReference>
<dbReference type="Gene3D" id="3.30.160.60">
    <property type="entry name" value="Classic Zinc Finger"/>
    <property type="match status" value="1"/>
</dbReference>
<dbReference type="STRING" id="6280.A0A0N4TUZ6"/>
<evidence type="ECO:0000256" key="1">
    <source>
        <dbReference type="PROSITE-ProRule" id="PRU00042"/>
    </source>
</evidence>
<evidence type="ECO:0000259" key="2">
    <source>
        <dbReference type="PROSITE" id="PS50157"/>
    </source>
</evidence>
<dbReference type="InterPro" id="IPR013087">
    <property type="entry name" value="Znf_C2H2_type"/>
</dbReference>
<reference evidence="3 4" key="2">
    <citation type="submission" date="2018-11" db="EMBL/GenBank/DDBJ databases">
        <authorList>
            <consortium name="Pathogen Informatics"/>
        </authorList>
    </citation>
    <scope>NUCLEOTIDE SEQUENCE [LARGE SCALE GENOMIC DNA]</scope>
</reference>
<dbReference type="InterPro" id="IPR036236">
    <property type="entry name" value="Znf_C2H2_sf"/>
</dbReference>
<dbReference type="SUPFAM" id="SSF57667">
    <property type="entry name" value="beta-beta-alpha zinc fingers"/>
    <property type="match status" value="1"/>
</dbReference>
<reference evidence="5" key="1">
    <citation type="submission" date="2017-02" db="UniProtKB">
        <authorList>
            <consortium name="WormBaseParasite"/>
        </authorList>
    </citation>
    <scope>IDENTIFICATION</scope>
</reference>
<dbReference type="Proteomes" id="UP000278627">
    <property type="component" value="Unassembled WGS sequence"/>
</dbReference>
<keyword evidence="1" id="KW-0479">Metal-binding</keyword>
<dbReference type="SMART" id="SM00355">
    <property type="entry name" value="ZnF_C2H2"/>
    <property type="match status" value="3"/>
</dbReference>
<dbReference type="GO" id="GO:0008270">
    <property type="term" value="F:zinc ion binding"/>
    <property type="evidence" value="ECO:0007669"/>
    <property type="project" value="UniProtKB-KW"/>
</dbReference>
<accession>A0A0N4TUZ6</accession>
<evidence type="ECO:0000313" key="3">
    <source>
        <dbReference type="EMBL" id="VDN93787.1"/>
    </source>
</evidence>
<dbReference type="PROSITE" id="PS00028">
    <property type="entry name" value="ZINC_FINGER_C2H2_1"/>
    <property type="match status" value="1"/>
</dbReference>
<feature type="domain" description="C2H2-type" evidence="2">
    <location>
        <begin position="91"/>
        <end position="120"/>
    </location>
</feature>
<dbReference type="EMBL" id="UZAD01013306">
    <property type="protein sequence ID" value="VDN93787.1"/>
    <property type="molecule type" value="Genomic_DNA"/>
</dbReference>
<protein>
    <submittedName>
        <fullName evidence="5">C2H2-type domain-containing protein</fullName>
    </submittedName>
</protein>
<name>A0A0N4TUZ6_BRUPA</name>
<evidence type="ECO:0000313" key="5">
    <source>
        <dbReference type="WBParaSite" id="BPAG_0001263901-mRNA-1"/>
    </source>
</evidence>
<keyword evidence="4" id="KW-1185">Reference proteome</keyword>
<sequence length="146" mass="16918">MNAKCPVVGEHLTMNQHFTITYRRMNLVLSARTVANSSPIGMHCKNTSGSAKQNLVNERRYECLYPGCATVTKSYKEYIAHRKTHGQPFIYECRVAGCGRTFHHDSTLYYHKQTHEPHPQCERCGNFFHSMTVLCRHKRLCQIKSR</sequence>
<proteinExistence type="predicted"/>
<evidence type="ECO:0000313" key="4">
    <source>
        <dbReference type="Proteomes" id="UP000278627"/>
    </source>
</evidence>
<organism evidence="5">
    <name type="scientific">Brugia pahangi</name>
    <name type="common">Filarial nematode worm</name>
    <dbReference type="NCBI Taxonomy" id="6280"/>
    <lineage>
        <taxon>Eukaryota</taxon>
        <taxon>Metazoa</taxon>
        <taxon>Ecdysozoa</taxon>
        <taxon>Nematoda</taxon>
        <taxon>Chromadorea</taxon>
        <taxon>Rhabditida</taxon>
        <taxon>Spirurina</taxon>
        <taxon>Spiruromorpha</taxon>
        <taxon>Filarioidea</taxon>
        <taxon>Onchocercidae</taxon>
        <taxon>Brugia</taxon>
    </lineage>
</organism>
<dbReference type="AlphaFoldDB" id="A0A0N4TUZ6"/>
<gene>
    <name evidence="3" type="ORF">BPAG_LOCUS12601</name>
</gene>
<keyword evidence="1" id="KW-0862">Zinc</keyword>
<keyword evidence="1" id="KW-0863">Zinc-finger</keyword>
<dbReference type="WBParaSite" id="BPAG_0001263901-mRNA-1">
    <property type="protein sequence ID" value="BPAG_0001263901-mRNA-1"/>
    <property type="gene ID" value="BPAG_0001263901"/>
</dbReference>